<evidence type="ECO:0000256" key="5">
    <source>
        <dbReference type="ARBA" id="ARBA00022970"/>
    </source>
</evidence>
<sequence length="463" mass="48710">MDFPLIINLVVFAALLVLLARIGNDRWSLSKRVLTGLVFGVLFGLALQTIYGENSPVVKASISWFNIVGNGYVQLLQMIVMPLVFASILSAVARLHNASSLGKISVLTIGVLLFTTAISALVGVMVTGLFGLSAEGLVQGAQETARLNAIQSNYIGKVADLSVPQLLLSFIPKNPFADLTGASPTSIISVVIFAAFLGVAALQLLKDDKTKGERVLVAIDTLQSWVMKLVRLIMKLTPYGVLALMTKVVAGSNLQDIIKLGGFVVASYLGLAIMFGVHALLLSVNGINPLRFFRKVWPVITFAFTSRSSAASIPLNVETQTRRLGVPESIASFSASFGATIGQNGCAGLYPTMLAVMVAPTVGINPFDPLWIATLVGIVTLSSAGVAGVGGGATFAALIVLPAMGLPVTLVALLISIEPLIDMGRTALNVNGAMTAGSLTSRWLGLTDKKVLESDEHAELAHR</sequence>
<evidence type="ECO:0000256" key="2">
    <source>
        <dbReference type="ARBA" id="ARBA00006148"/>
    </source>
</evidence>
<dbReference type="GO" id="GO:0015293">
    <property type="term" value="F:symporter activity"/>
    <property type="evidence" value="ECO:0007669"/>
    <property type="project" value="InterPro"/>
</dbReference>
<keyword evidence="6 8" id="KW-1133">Transmembrane helix</keyword>
<keyword evidence="10" id="KW-1185">Reference proteome</keyword>
<evidence type="ECO:0000313" key="9">
    <source>
        <dbReference type="EMBL" id="ORM93379.1"/>
    </source>
</evidence>
<proteinExistence type="inferred from homology"/>
<protein>
    <submittedName>
        <fullName evidence="9">L-cystine transporter</fullName>
    </submittedName>
</protein>
<dbReference type="PRINTS" id="PR00173">
    <property type="entry name" value="EDTRNSPORT"/>
</dbReference>
<reference evidence="9 10" key="1">
    <citation type="journal article" date="2017" name="Antonie Van Leeuwenhoek">
        <title>Phylogenomic resolution of the bacterial genus Pantoea and its relationship with Erwinia and Tatumella.</title>
        <authorList>
            <person name="Palmer M."/>
            <person name="Steenkamp E.T."/>
            <person name="Coetzee M.P."/>
            <person name="Chan W.Y."/>
            <person name="van Zyl E."/>
            <person name="De Maayer P."/>
            <person name="Coutinho T.A."/>
            <person name="Blom J."/>
            <person name="Smits T.H."/>
            <person name="Duffy B."/>
            <person name="Venter S.N."/>
        </authorList>
    </citation>
    <scope>NUCLEOTIDE SEQUENCE [LARGE SCALE GENOMIC DNA]</scope>
    <source>
        <strain evidence="9 10">LMG 2657</strain>
    </source>
</reference>
<dbReference type="PANTHER" id="PTHR42865">
    <property type="entry name" value="PROTON/GLUTAMATE-ASPARTATE SYMPORTER"/>
    <property type="match status" value="1"/>
</dbReference>
<keyword evidence="3" id="KW-0813">Transport</keyword>
<evidence type="ECO:0000256" key="8">
    <source>
        <dbReference type="SAM" id="Phobius"/>
    </source>
</evidence>
<feature type="transmembrane region" description="Helical" evidence="8">
    <location>
        <begin position="370"/>
        <end position="389"/>
    </location>
</feature>
<dbReference type="Pfam" id="PF00375">
    <property type="entry name" value="SDF"/>
    <property type="match status" value="1"/>
</dbReference>
<feature type="transmembrane region" description="Helical" evidence="8">
    <location>
        <begin position="34"/>
        <end position="51"/>
    </location>
</feature>
<evidence type="ECO:0000313" key="10">
    <source>
        <dbReference type="Proteomes" id="UP000193749"/>
    </source>
</evidence>
<comment type="caution">
    <text evidence="9">The sequence shown here is derived from an EMBL/GenBank/DDBJ whole genome shotgun (WGS) entry which is preliminary data.</text>
</comment>
<evidence type="ECO:0000256" key="1">
    <source>
        <dbReference type="ARBA" id="ARBA00004141"/>
    </source>
</evidence>
<dbReference type="GO" id="GO:0015184">
    <property type="term" value="F:L-cystine transmembrane transporter activity"/>
    <property type="evidence" value="ECO:0007669"/>
    <property type="project" value="TreeGrafter"/>
</dbReference>
<dbReference type="SUPFAM" id="SSF118215">
    <property type="entry name" value="Proton glutamate symport protein"/>
    <property type="match status" value="1"/>
</dbReference>
<feature type="transmembrane region" description="Helical" evidence="8">
    <location>
        <begin position="6"/>
        <end position="22"/>
    </location>
</feature>
<evidence type="ECO:0000256" key="3">
    <source>
        <dbReference type="ARBA" id="ARBA00022448"/>
    </source>
</evidence>
<dbReference type="InterPro" id="IPR036458">
    <property type="entry name" value="Na:dicarbo_symporter_sf"/>
</dbReference>
<feature type="transmembrane region" description="Helical" evidence="8">
    <location>
        <begin position="395"/>
        <end position="415"/>
    </location>
</feature>
<keyword evidence="7 8" id="KW-0472">Membrane</keyword>
<dbReference type="FunFam" id="1.10.3860.10:FF:000004">
    <property type="entry name" value="L-cystine transporter tcyP"/>
    <property type="match status" value="1"/>
</dbReference>
<evidence type="ECO:0000256" key="4">
    <source>
        <dbReference type="ARBA" id="ARBA00022692"/>
    </source>
</evidence>
<feature type="transmembrane region" description="Helical" evidence="8">
    <location>
        <begin position="335"/>
        <end position="358"/>
    </location>
</feature>
<keyword evidence="5" id="KW-0029">Amino-acid transport</keyword>
<dbReference type="GO" id="GO:0005886">
    <property type="term" value="C:plasma membrane"/>
    <property type="evidence" value="ECO:0007669"/>
    <property type="project" value="TreeGrafter"/>
</dbReference>
<dbReference type="EMBL" id="MLJI01000001">
    <property type="protein sequence ID" value="ORM93379.1"/>
    <property type="molecule type" value="Genomic_DNA"/>
</dbReference>
<feature type="transmembrane region" description="Helical" evidence="8">
    <location>
        <begin position="186"/>
        <end position="205"/>
    </location>
</feature>
<evidence type="ECO:0000256" key="6">
    <source>
        <dbReference type="ARBA" id="ARBA00022989"/>
    </source>
</evidence>
<accession>A0A1X1ETN1</accession>
<feature type="transmembrane region" description="Helical" evidence="8">
    <location>
        <begin position="71"/>
        <end position="92"/>
    </location>
</feature>
<keyword evidence="4 8" id="KW-0812">Transmembrane</keyword>
<dbReference type="PANTHER" id="PTHR42865:SF5">
    <property type="entry name" value="L-CYSTINE TRANSPORTER TCYP"/>
    <property type="match status" value="1"/>
</dbReference>
<dbReference type="InterPro" id="IPR001991">
    <property type="entry name" value="Na-dicarboxylate_symporter"/>
</dbReference>
<gene>
    <name evidence="9" type="ORF">HA50_08470</name>
</gene>
<dbReference type="STRING" id="55209.HA50_08470"/>
<dbReference type="RefSeq" id="WP_084874029.1">
    <property type="nucleotide sequence ID" value="NZ_JAGGMY010000001.1"/>
</dbReference>
<name>A0A1X1ETN1_PANCY</name>
<evidence type="ECO:0000256" key="7">
    <source>
        <dbReference type="ARBA" id="ARBA00023136"/>
    </source>
</evidence>
<dbReference type="AlphaFoldDB" id="A0A1X1ETN1"/>
<feature type="transmembrane region" description="Helical" evidence="8">
    <location>
        <begin position="104"/>
        <end position="130"/>
    </location>
</feature>
<organism evidence="9 10">
    <name type="scientific">Pantoea cypripedii</name>
    <name type="common">Pectobacterium cypripedii</name>
    <name type="synonym">Erwinia cypripedii</name>
    <dbReference type="NCBI Taxonomy" id="55209"/>
    <lineage>
        <taxon>Bacteria</taxon>
        <taxon>Pseudomonadati</taxon>
        <taxon>Pseudomonadota</taxon>
        <taxon>Gammaproteobacteria</taxon>
        <taxon>Enterobacterales</taxon>
        <taxon>Erwiniaceae</taxon>
        <taxon>Pantoea</taxon>
    </lineage>
</organism>
<comment type="similarity">
    <text evidence="2">Belongs to the dicarboxylate/amino acid:cation symporter (DAACS) (TC 2.A.23) family.</text>
</comment>
<feature type="transmembrane region" description="Helical" evidence="8">
    <location>
        <begin position="260"/>
        <end position="284"/>
    </location>
</feature>
<comment type="subcellular location">
    <subcellularLocation>
        <location evidence="1">Membrane</location>
        <topology evidence="1">Multi-pass membrane protein</topology>
    </subcellularLocation>
</comment>
<dbReference type="OrthoDB" id="7778689at2"/>
<dbReference type="Gene3D" id="1.10.3860.10">
    <property type="entry name" value="Sodium:dicarboxylate symporter"/>
    <property type="match status" value="1"/>
</dbReference>
<dbReference type="Proteomes" id="UP000193749">
    <property type="component" value="Unassembled WGS sequence"/>
</dbReference>